<protein>
    <submittedName>
        <fullName evidence="3">Uncharacterized protein</fullName>
    </submittedName>
</protein>
<dbReference type="InParanoid" id="A0A369JCW5"/>
<evidence type="ECO:0000313" key="3">
    <source>
        <dbReference type="EMBL" id="RDB18447.1"/>
    </source>
</evidence>
<reference evidence="3" key="1">
    <citation type="submission" date="2018-04" db="EMBL/GenBank/DDBJ databases">
        <title>Whole genome sequencing of Hypsizygus marmoreus.</title>
        <authorList>
            <person name="Choi I.-G."/>
            <person name="Min B."/>
            <person name="Kim J.-G."/>
            <person name="Kim S."/>
            <person name="Oh Y.-L."/>
            <person name="Kong W.-S."/>
            <person name="Park H."/>
            <person name="Jeong J."/>
            <person name="Song E.-S."/>
        </authorList>
    </citation>
    <scope>NUCLEOTIDE SEQUENCE [LARGE SCALE GENOMIC DNA]</scope>
    <source>
        <strain evidence="3">51987-8</strain>
    </source>
</reference>
<organism evidence="3 4">
    <name type="scientific">Hypsizygus marmoreus</name>
    <name type="common">White beech mushroom</name>
    <name type="synonym">Agaricus marmoreus</name>
    <dbReference type="NCBI Taxonomy" id="39966"/>
    <lineage>
        <taxon>Eukaryota</taxon>
        <taxon>Fungi</taxon>
        <taxon>Dikarya</taxon>
        <taxon>Basidiomycota</taxon>
        <taxon>Agaricomycotina</taxon>
        <taxon>Agaricomycetes</taxon>
        <taxon>Agaricomycetidae</taxon>
        <taxon>Agaricales</taxon>
        <taxon>Tricholomatineae</taxon>
        <taxon>Lyophyllaceae</taxon>
        <taxon>Hypsizygus</taxon>
    </lineage>
</organism>
<evidence type="ECO:0000313" key="4">
    <source>
        <dbReference type="Proteomes" id="UP000076154"/>
    </source>
</evidence>
<feature type="region of interest" description="Disordered" evidence="2">
    <location>
        <begin position="1"/>
        <end position="26"/>
    </location>
</feature>
<sequence>MENPRPTSAFWINQKHEHPYSRNPSWSTKVKRRFSTLFSSLPAPEDSSKSHSSHVDDENVGAGLLAALRIPWLYSGINGEGASTASTRSQPYRTGIDLGVDTVDDSDSDALGRWKREGSDSQVYMDLMRGPSSSRIQDIEDSGFTGVKQATTEPRRWKLEAEIRKLKYEIRTLRADIEDLELQSRFVQLMRKGAALAAGVTHERGSE</sequence>
<feature type="coiled-coil region" evidence="1">
    <location>
        <begin position="156"/>
        <end position="183"/>
    </location>
</feature>
<keyword evidence="1" id="KW-0175">Coiled coil</keyword>
<dbReference type="Proteomes" id="UP000076154">
    <property type="component" value="Unassembled WGS sequence"/>
</dbReference>
<keyword evidence="4" id="KW-1185">Reference proteome</keyword>
<name>A0A369JCW5_HYPMA</name>
<evidence type="ECO:0000256" key="1">
    <source>
        <dbReference type="SAM" id="Coils"/>
    </source>
</evidence>
<proteinExistence type="predicted"/>
<dbReference type="AlphaFoldDB" id="A0A369JCW5"/>
<dbReference type="EMBL" id="LUEZ02000101">
    <property type="protein sequence ID" value="RDB18447.1"/>
    <property type="molecule type" value="Genomic_DNA"/>
</dbReference>
<evidence type="ECO:0000256" key="2">
    <source>
        <dbReference type="SAM" id="MobiDB-lite"/>
    </source>
</evidence>
<accession>A0A369JCW5</accession>
<comment type="caution">
    <text evidence="3">The sequence shown here is derived from an EMBL/GenBank/DDBJ whole genome shotgun (WGS) entry which is preliminary data.</text>
</comment>
<gene>
    <name evidence="3" type="ORF">Hypma_000193</name>
</gene>